<feature type="compositionally biased region" description="Basic and acidic residues" evidence="1">
    <location>
        <begin position="114"/>
        <end position="128"/>
    </location>
</feature>
<organism evidence="2">
    <name type="scientific">Trichophyton rubrum CBS 288.86</name>
    <dbReference type="NCBI Taxonomy" id="1215330"/>
    <lineage>
        <taxon>Eukaryota</taxon>
        <taxon>Fungi</taxon>
        <taxon>Dikarya</taxon>
        <taxon>Ascomycota</taxon>
        <taxon>Pezizomycotina</taxon>
        <taxon>Eurotiomycetes</taxon>
        <taxon>Eurotiomycetidae</taxon>
        <taxon>Onygenales</taxon>
        <taxon>Arthrodermataceae</taxon>
        <taxon>Trichophyton</taxon>
    </lineage>
</organism>
<dbReference type="Proteomes" id="UP000023758">
    <property type="component" value="Unassembled WGS sequence"/>
</dbReference>
<evidence type="ECO:0000313" key="2">
    <source>
        <dbReference type="EMBL" id="EZF50788.1"/>
    </source>
</evidence>
<accession>A0A022VYH8</accession>
<gene>
    <name evidence="2" type="ORF">H103_05874</name>
</gene>
<sequence length="128" mass="14288">MEDRKTDASDGRRGSMQYYRVKRPHEGWVVLEFRIYSEMRAGLLAGEDATGVCRDREQGDRAVNSVDGKPGRPLLGWLSVYPEGVGGQRNKSFGDAQKGQTGWASDRLMQVEGLSEKEKKKPKDDVVA</sequence>
<protein>
    <submittedName>
        <fullName evidence="2">Uncharacterized protein</fullName>
    </submittedName>
</protein>
<dbReference type="HOGENOM" id="CLU_1961164_0_0_1"/>
<name>A0A022VYH8_TRIRU</name>
<reference evidence="2" key="1">
    <citation type="submission" date="2014-02" db="EMBL/GenBank/DDBJ databases">
        <title>The Genome Sequence of Trichophyton rubrum (morphotype fischeri) CBS 288.86.</title>
        <authorList>
            <consortium name="The Broad Institute Genomics Platform"/>
            <person name="Cuomo C.A."/>
            <person name="White T.C."/>
            <person name="Graser Y."/>
            <person name="Martinez-Rossi N."/>
            <person name="Heitman J."/>
            <person name="Young S.K."/>
            <person name="Zeng Q."/>
            <person name="Gargeya S."/>
            <person name="Abouelleil A."/>
            <person name="Alvarado L."/>
            <person name="Chapman S.B."/>
            <person name="Gainer-Dewar J."/>
            <person name="Goldberg J."/>
            <person name="Griggs A."/>
            <person name="Gujja S."/>
            <person name="Hansen M."/>
            <person name="Howarth C."/>
            <person name="Imamovic A."/>
            <person name="Larimer J."/>
            <person name="Martinez D."/>
            <person name="Murphy C."/>
            <person name="Pearson M.D."/>
            <person name="Persinoti G."/>
            <person name="Poon T."/>
            <person name="Priest M."/>
            <person name="Roberts A.D."/>
            <person name="Saif S."/>
            <person name="Shea T.D."/>
            <person name="Sykes S.N."/>
            <person name="Wortman J."/>
            <person name="Nusbaum C."/>
            <person name="Birren B."/>
        </authorList>
    </citation>
    <scope>NUCLEOTIDE SEQUENCE [LARGE SCALE GENOMIC DNA]</scope>
    <source>
        <strain evidence="2">CBS 288.86</strain>
    </source>
</reference>
<feature type="region of interest" description="Disordered" evidence="1">
    <location>
        <begin position="88"/>
        <end position="128"/>
    </location>
</feature>
<dbReference type="AlphaFoldDB" id="A0A022VYH8"/>
<dbReference type="EMBL" id="KK207877">
    <property type="protein sequence ID" value="EZF50788.1"/>
    <property type="molecule type" value="Genomic_DNA"/>
</dbReference>
<proteinExistence type="predicted"/>
<evidence type="ECO:0000256" key="1">
    <source>
        <dbReference type="SAM" id="MobiDB-lite"/>
    </source>
</evidence>